<feature type="region of interest" description="Disordered" evidence="1">
    <location>
        <begin position="50"/>
        <end position="198"/>
    </location>
</feature>
<feature type="compositionally biased region" description="Low complexity" evidence="1">
    <location>
        <begin position="876"/>
        <end position="887"/>
    </location>
</feature>
<evidence type="ECO:0000313" key="3">
    <source>
        <dbReference type="Proteomes" id="UP000007796"/>
    </source>
</evidence>
<gene>
    <name evidence="2" type="ORF">CMQ_6340</name>
</gene>
<feature type="compositionally biased region" description="Low complexity" evidence="1">
    <location>
        <begin position="577"/>
        <end position="595"/>
    </location>
</feature>
<feature type="compositionally biased region" description="Low complexity" evidence="1">
    <location>
        <begin position="679"/>
        <end position="693"/>
    </location>
</feature>
<organism evidence="3">
    <name type="scientific">Grosmannia clavigera (strain kw1407 / UAMH 11150)</name>
    <name type="common">Blue stain fungus</name>
    <name type="synonym">Graphiocladiella clavigera</name>
    <dbReference type="NCBI Taxonomy" id="655863"/>
    <lineage>
        <taxon>Eukaryota</taxon>
        <taxon>Fungi</taxon>
        <taxon>Dikarya</taxon>
        <taxon>Ascomycota</taxon>
        <taxon>Pezizomycotina</taxon>
        <taxon>Sordariomycetes</taxon>
        <taxon>Sordariomycetidae</taxon>
        <taxon>Ophiostomatales</taxon>
        <taxon>Ophiostomataceae</taxon>
        <taxon>Leptographium</taxon>
    </lineage>
</organism>
<feature type="region of interest" description="Disordered" evidence="1">
    <location>
        <begin position="852"/>
        <end position="871"/>
    </location>
</feature>
<dbReference type="AlphaFoldDB" id="F0XMA6"/>
<evidence type="ECO:0000313" key="2">
    <source>
        <dbReference type="EMBL" id="EFX01398.1"/>
    </source>
</evidence>
<dbReference type="eggNOG" id="ENOG502S8WV">
    <property type="taxonomic scope" value="Eukaryota"/>
</dbReference>
<reference evidence="2 3" key="1">
    <citation type="journal article" date="2011" name="Proc. Natl. Acad. Sci. U.S.A.">
        <title>Genome and transcriptome analyses of the mountain pine beetle-fungal symbiont Grosmannia clavigera, a lodgepole pine pathogen.</title>
        <authorList>
            <person name="DiGuistini S."/>
            <person name="Wang Y."/>
            <person name="Liao N.Y."/>
            <person name="Taylor G."/>
            <person name="Tanguay P."/>
            <person name="Feau N."/>
            <person name="Henrissat B."/>
            <person name="Chan S.K."/>
            <person name="Hesse-Orce U."/>
            <person name="Alamouti S.M."/>
            <person name="Tsui C.K.M."/>
            <person name="Docking R.T."/>
            <person name="Levasseur A."/>
            <person name="Haridas S."/>
            <person name="Robertson G."/>
            <person name="Birol I."/>
            <person name="Holt R.A."/>
            <person name="Marra M.A."/>
            <person name="Hamelin R.C."/>
            <person name="Hirst M."/>
            <person name="Jones S.J.M."/>
            <person name="Bohlmann J."/>
            <person name="Breuil C."/>
        </authorList>
    </citation>
    <scope>NUCLEOTIDE SEQUENCE [LARGE SCALE GENOMIC DNA]</scope>
    <source>
        <strain evidence="3">kw1407 / UAMH 11150</strain>
    </source>
</reference>
<feature type="compositionally biased region" description="Acidic residues" evidence="1">
    <location>
        <begin position="547"/>
        <end position="563"/>
    </location>
</feature>
<dbReference type="GeneID" id="25979763"/>
<sequence>MQNQQQSHRRQPELSGRLVYADARSLPSYPSAGLKDDSTAASIAAAIGWKSQLQSPSDGTASPPPSRPSSTPANADSLKAATTAASAAAAALYQRPPSASPDPPPVPVPVIVELPGSSDVGSTAGSSMAAATAAIGSATSRHRRTASGDSAISPSSSAPSLHAAKGAMKAAPQQQPQQRARHRKSYSSHYPDGTTTMTPEAANALSAATAASDRFSFVGEAGAVPYTKMDRQMFTATPPVALETEDKKHNDMLQASAVEMARRMYNPTAEKGDKGTTAAAAPFTSRLQEEAYRLAQVRLEKLNQEHQKNRDYRDHYVDPKPTSSADGADSDGRSSTTMSSRFAVRSRLQRRRRASSDSEVVPEQVSERVSEQRQPSTDLRGAAEVDYDKRRRDRQSVMAAAQRNVRAQLHDIDEQVYANTGRVRPSLRTTWEHKAARTAQARSDARLDAQPLASEVDLGGGRFMARSEVERIAAARVQPLLDEINDKAEQERERQAVLKQDEQDRKDEAQELKARDKEMKGMYVRLKREDKAAKRDKGSERARDGSGIDDDDDDNINNDDNEAELMTAAASDGGHLSPSVSSQVSPTSPTSPTSPGRLSKLFARTSRLQSRKAVAAEEVPVTTSTTSAAVVPAASVVPTTPTAPAALVESADLSPAAVPRLETEVPDETGEGQAPEEVSPQSPQSPQSDASSSGNPKARVKNWIKTRFARPRAKSTVSATSATEGSPSTERAFIGGHTLTQSGAASTTAVHPTGSPVTPAVAAAPVHTPPLQATILPAIPVDGSSLATGFGVGTVEAIGAVGTVGTAAAVGLPRQVENGENEADVSEMSPHERQQTSDGTEKTTVGQNTLAAETQPAGGNRSSWDSHGGSSSIYSAAAAATAATAATDKTDGGEPLHPPVLTAEQGEDNGAVESVERSVSPLSVPRSIRNLAANKSVSPVRDSRFLEDLHETA</sequence>
<dbReference type="OrthoDB" id="4070583at2759"/>
<keyword evidence="3" id="KW-1185">Reference proteome</keyword>
<feature type="compositionally biased region" description="Polar residues" evidence="1">
    <location>
        <begin position="51"/>
        <end position="60"/>
    </location>
</feature>
<dbReference type="InParanoid" id="F0XMA6"/>
<dbReference type="HOGENOM" id="CLU_309287_0_0_1"/>
<feature type="compositionally biased region" description="Basic and acidic residues" evidence="1">
    <location>
        <begin position="303"/>
        <end position="318"/>
    </location>
</feature>
<dbReference type="STRING" id="655863.F0XMA6"/>
<feature type="compositionally biased region" description="Low complexity" evidence="1">
    <location>
        <begin position="862"/>
        <end position="871"/>
    </location>
</feature>
<feature type="region of interest" description="Disordered" evidence="1">
    <location>
        <begin position="491"/>
        <end position="625"/>
    </location>
</feature>
<proteinExistence type="predicted"/>
<evidence type="ECO:0008006" key="4">
    <source>
        <dbReference type="Google" id="ProtNLM"/>
    </source>
</evidence>
<dbReference type="PANTHER" id="PTHR28298">
    <property type="entry name" value="EISOSOME PROTEIN 1"/>
    <property type="match status" value="1"/>
</dbReference>
<feature type="compositionally biased region" description="Pro residues" evidence="1">
    <location>
        <begin position="98"/>
        <end position="108"/>
    </location>
</feature>
<feature type="compositionally biased region" description="Basic and acidic residues" evidence="1">
    <location>
        <begin position="829"/>
        <end position="841"/>
    </location>
</feature>
<dbReference type="Proteomes" id="UP000007796">
    <property type="component" value="Unassembled WGS sequence"/>
</dbReference>
<feature type="compositionally biased region" description="Polar residues" evidence="1">
    <location>
        <begin position="715"/>
        <end position="729"/>
    </location>
</feature>
<dbReference type="EMBL" id="GL629794">
    <property type="protein sequence ID" value="EFX01398.1"/>
    <property type="molecule type" value="Genomic_DNA"/>
</dbReference>
<accession>F0XMA6</accession>
<feature type="region of interest" description="Disordered" evidence="1">
    <location>
        <begin position="812"/>
        <end position="847"/>
    </location>
</feature>
<name>F0XMA6_GROCL</name>
<feature type="compositionally biased region" description="Basic residues" evidence="1">
    <location>
        <begin position="698"/>
        <end position="713"/>
    </location>
</feature>
<dbReference type="RefSeq" id="XP_014170880.1">
    <property type="nucleotide sequence ID" value="XM_014315405.1"/>
</dbReference>
<feature type="compositionally biased region" description="Low complexity" evidence="1">
    <location>
        <begin position="68"/>
        <end position="92"/>
    </location>
</feature>
<feature type="region of interest" description="Disordered" evidence="1">
    <location>
        <begin position="663"/>
        <end position="733"/>
    </location>
</feature>
<feature type="compositionally biased region" description="Low complexity" evidence="1">
    <location>
        <begin position="147"/>
        <end position="178"/>
    </location>
</feature>
<feature type="compositionally biased region" description="Low complexity" evidence="1">
    <location>
        <begin position="322"/>
        <end position="346"/>
    </location>
</feature>
<protein>
    <recommendedName>
        <fullName evidence="4">Eisosome protein 1</fullName>
    </recommendedName>
</protein>
<dbReference type="PANTHER" id="PTHR28298:SF1">
    <property type="entry name" value="EISOSOME PROTEIN 1"/>
    <property type="match status" value="1"/>
</dbReference>
<dbReference type="InterPro" id="IPR024527">
    <property type="entry name" value="Eisosome1"/>
</dbReference>
<dbReference type="GO" id="GO:0070941">
    <property type="term" value="P:eisosome assembly"/>
    <property type="evidence" value="ECO:0007669"/>
    <property type="project" value="TreeGrafter"/>
</dbReference>
<feature type="compositionally biased region" description="Basic and acidic residues" evidence="1">
    <location>
        <begin position="491"/>
        <end position="546"/>
    </location>
</feature>
<dbReference type="Pfam" id="PF12757">
    <property type="entry name" value="Eisosome1"/>
    <property type="match status" value="1"/>
</dbReference>
<feature type="region of interest" description="Disordered" evidence="1">
    <location>
        <begin position="876"/>
        <end position="924"/>
    </location>
</feature>
<feature type="region of interest" description="Disordered" evidence="1">
    <location>
        <begin position="303"/>
        <end position="383"/>
    </location>
</feature>
<feature type="compositionally biased region" description="Low complexity" evidence="1">
    <location>
        <begin position="616"/>
        <end position="625"/>
    </location>
</feature>
<evidence type="ECO:0000256" key="1">
    <source>
        <dbReference type="SAM" id="MobiDB-lite"/>
    </source>
</evidence>
<feature type="compositionally biased region" description="Low complexity" evidence="1">
    <location>
        <begin position="109"/>
        <end position="139"/>
    </location>
</feature>